<name>A0A9N9PP33_9HELO</name>
<keyword evidence="3" id="KW-1185">Reference proteome</keyword>
<protein>
    <recommendedName>
        <fullName evidence="1">2EXR domain-containing protein</fullName>
    </recommendedName>
</protein>
<dbReference type="Proteomes" id="UP000696280">
    <property type="component" value="Unassembled WGS sequence"/>
</dbReference>
<sequence>MAHSSHLPLNHKWWVDKPFHQFQRFASELQTMVWNLVIPDPRDVLSATIYYINYDLEHPKAVLHHPREVAEVAQSLYNMKREFSEGQHPSRPEYRAFVDLMNSALWSTMERDCDDEQLLDLFSNPVPDYNMMFFQVIRQILPIMQTCSGARAAVLDIYYLKPRKIHIQRLDKRMDLRWYSPSSPKPTSEEMMMSNQVGDFVRWADTDILYVPPQMDEARTWMMHNNLTNYEFDCQRIFLNIKHLSMYHASYIFVEPLASEYINFLHNFESLERVTMYFDPGRVGNKPNGTLVPHEPQEVPITTHITKNPRWADNPLPSDIVRHAKEQALDIENDFDFENSVVEEAEDRDGDFDYIGV</sequence>
<accession>A0A9N9PP33</accession>
<evidence type="ECO:0000259" key="1">
    <source>
        <dbReference type="Pfam" id="PF20150"/>
    </source>
</evidence>
<comment type="caution">
    <text evidence="2">The sequence shown here is derived from an EMBL/GenBank/DDBJ whole genome shotgun (WGS) entry which is preliminary data.</text>
</comment>
<gene>
    <name evidence="2" type="ORF">HYFRA_00013967</name>
</gene>
<feature type="domain" description="2EXR" evidence="1">
    <location>
        <begin position="19"/>
        <end position="155"/>
    </location>
</feature>
<dbReference type="Pfam" id="PF20150">
    <property type="entry name" value="2EXR"/>
    <property type="match status" value="1"/>
</dbReference>
<proteinExistence type="predicted"/>
<dbReference type="InterPro" id="IPR045518">
    <property type="entry name" value="2EXR"/>
</dbReference>
<dbReference type="AlphaFoldDB" id="A0A9N9PP33"/>
<organism evidence="2 3">
    <name type="scientific">Hymenoscyphus fraxineus</name>
    <dbReference type="NCBI Taxonomy" id="746836"/>
    <lineage>
        <taxon>Eukaryota</taxon>
        <taxon>Fungi</taxon>
        <taxon>Dikarya</taxon>
        <taxon>Ascomycota</taxon>
        <taxon>Pezizomycotina</taxon>
        <taxon>Leotiomycetes</taxon>
        <taxon>Helotiales</taxon>
        <taxon>Helotiaceae</taxon>
        <taxon>Hymenoscyphus</taxon>
    </lineage>
</organism>
<evidence type="ECO:0000313" key="3">
    <source>
        <dbReference type="Proteomes" id="UP000696280"/>
    </source>
</evidence>
<reference evidence="2" key="1">
    <citation type="submission" date="2021-07" db="EMBL/GenBank/DDBJ databases">
        <authorList>
            <person name="Durling M."/>
        </authorList>
    </citation>
    <scope>NUCLEOTIDE SEQUENCE</scope>
</reference>
<dbReference type="EMBL" id="CAJVRL010000114">
    <property type="protein sequence ID" value="CAG8961549.1"/>
    <property type="molecule type" value="Genomic_DNA"/>
</dbReference>
<evidence type="ECO:0000313" key="2">
    <source>
        <dbReference type="EMBL" id="CAG8961549.1"/>
    </source>
</evidence>